<accession>A0A2K3PZG8</accession>
<organism evidence="2 3">
    <name type="scientific">Tolypocladium capitatum</name>
    <dbReference type="NCBI Taxonomy" id="45235"/>
    <lineage>
        <taxon>Eukaryota</taxon>
        <taxon>Fungi</taxon>
        <taxon>Dikarya</taxon>
        <taxon>Ascomycota</taxon>
        <taxon>Pezizomycotina</taxon>
        <taxon>Sordariomycetes</taxon>
        <taxon>Hypocreomycetidae</taxon>
        <taxon>Hypocreales</taxon>
        <taxon>Ophiocordycipitaceae</taxon>
        <taxon>Tolypocladium</taxon>
    </lineage>
</organism>
<keyword evidence="3" id="KW-1185">Reference proteome</keyword>
<feature type="region of interest" description="Disordered" evidence="1">
    <location>
        <begin position="1"/>
        <end position="35"/>
    </location>
</feature>
<comment type="caution">
    <text evidence="2">The sequence shown here is derived from an EMBL/GenBank/DDBJ whole genome shotgun (WGS) entry which is preliminary data.</text>
</comment>
<evidence type="ECO:0000256" key="1">
    <source>
        <dbReference type="SAM" id="MobiDB-lite"/>
    </source>
</evidence>
<evidence type="ECO:0000313" key="2">
    <source>
        <dbReference type="EMBL" id="PNY20650.1"/>
    </source>
</evidence>
<evidence type="ECO:0000313" key="3">
    <source>
        <dbReference type="Proteomes" id="UP000236621"/>
    </source>
</evidence>
<gene>
    <name evidence="2" type="ORF">TCAP_07334</name>
</gene>
<name>A0A2K3PZG8_9HYPO</name>
<dbReference type="OrthoDB" id="4921127at2759"/>
<sequence length="185" mass="20312">MNIQSSQNATLPLRPLPKPDRAQTHLGTMEQDTRDQQIESCRGIERPVEGQRTLLSTTNGDVNDWILVQRHDVPSSSVPTSSETTSNKGAGPELTATNIQLFDELYKSSTCSSGDRHLCYRRPECLDDVVEKHGSPARRCSIGSGELLGPWAPMNAGSYESDVRCIGDWATSATGDVYTGLIWDF</sequence>
<protein>
    <submittedName>
        <fullName evidence="2">Uncharacterized protein</fullName>
    </submittedName>
</protein>
<dbReference type="EMBL" id="NRSZ01001265">
    <property type="protein sequence ID" value="PNY20650.1"/>
    <property type="molecule type" value="Genomic_DNA"/>
</dbReference>
<dbReference type="AlphaFoldDB" id="A0A2K3PZG8"/>
<reference evidence="2 3" key="1">
    <citation type="submission" date="2017-08" db="EMBL/GenBank/DDBJ databases">
        <title>Harnessing the power of phylogenomics to disentangle the directionality and signatures of interkingdom host jumping in the parasitic fungal genus Tolypocladium.</title>
        <authorList>
            <person name="Quandt C.A."/>
            <person name="Patterson W."/>
            <person name="Spatafora J.W."/>
        </authorList>
    </citation>
    <scope>NUCLEOTIDE SEQUENCE [LARGE SCALE GENOMIC DNA]</scope>
    <source>
        <strain evidence="2 3">CBS 113982</strain>
    </source>
</reference>
<dbReference type="Proteomes" id="UP000236621">
    <property type="component" value="Unassembled WGS sequence"/>
</dbReference>
<feature type="compositionally biased region" description="Low complexity" evidence="1">
    <location>
        <begin position="74"/>
        <end position="86"/>
    </location>
</feature>
<feature type="region of interest" description="Disordered" evidence="1">
    <location>
        <begin position="73"/>
        <end position="93"/>
    </location>
</feature>
<proteinExistence type="predicted"/>
<feature type="compositionally biased region" description="Polar residues" evidence="1">
    <location>
        <begin position="1"/>
        <end position="10"/>
    </location>
</feature>